<comment type="caution">
    <text evidence="1">The sequence shown here is derived from an EMBL/GenBank/DDBJ whole genome shotgun (WGS) entry which is preliminary data.</text>
</comment>
<keyword evidence="2" id="KW-1185">Reference proteome</keyword>
<reference evidence="1" key="1">
    <citation type="submission" date="2020-11" db="EMBL/GenBank/DDBJ databases">
        <authorList>
            <person name="Whitehead M."/>
        </authorList>
    </citation>
    <scope>NUCLEOTIDE SEQUENCE</scope>
    <source>
        <strain evidence="1">EGII</strain>
    </source>
</reference>
<dbReference type="AlphaFoldDB" id="A0A811UVE9"/>
<dbReference type="EMBL" id="CAJHJT010000034">
    <property type="protein sequence ID" value="CAD7002930.1"/>
    <property type="molecule type" value="Genomic_DNA"/>
</dbReference>
<gene>
    <name evidence="1" type="ORF">CCAP1982_LOCUS11396</name>
</gene>
<sequence length="108" mass="12070">MNKNQAIGIGLVFLGLVSFSEQYNFLLRFGLKLKYQHTRIADLVWDLWWERKATSPDTGIRGDYEEYVGMFSGTDVATVACCDNKFVSMASSMAGVKPDNLASSQIPH</sequence>
<evidence type="ECO:0000313" key="2">
    <source>
        <dbReference type="Proteomes" id="UP000606786"/>
    </source>
</evidence>
<organism evidence="1 2">
    <name type="scientific">Ceratitis capitata</name>
    <name type="common">Mediterranean fruit fly</name>
    <name type="synonym">Tephritis capitata</name>
    <dbReference type="NCBI Taxonomy" id="7213"/>
    <lineage>
        <taxon>Eukaryota</taxon>
        <taxon>Metazoa</taxon>
        <taxon>Ecdysozoa</taxon>
        <taxon>Arthropoda</taxon>
        <taxon>Hexapoda</taxon>
        <taxon>Insecta</taxon>
        <taxon>Pterygota</taxon>
        <taxon>Neoptera</taxon>
        <taxon>Endopterygota</taxon>
        <taxon>Diptera</taxon>
        <taxon>Brachycera</taxon>
        <taxon>Muscomorpha</taxon>
        <taxon>Tephritoidea</taxon>
        <taxon>Tephritidae</taxon>
        <taxon>Ceratitis</taxon>
        <taxon>Ceratitis</taxon>
    </lineage>
</organism>
<dbReference type="Proteomes" id="UP000606786">
    <property type="component" value="Unassembled WGS sequence"/>
</dbReference>
<name>A0A811UVE9_CERCA</name>
<accession>A0A811UVE9</accession>
<protein>
    <submittedName>
        <fullName evidence="1">(Mediterranean fruit fly) hypothetical protein</fullName>
    </submittedName>
</protein>
<proteinExistence type="predicted"/>
<evidence type="ECO:0000313" key="1">
    <source>
        <dbReference type="EMBL" id="CAD7002930.1"/>
    </source>
</evidence>